<proteinExistence type="predicted"/>
<dbReference type="Pfam" id="PF03168">
    <property type="entry name" value="LEA_2"/>
    <property type="match status" value="1"/>
</dbReference>
<feature type="domain" description="Late embryogenesis abundant protein LEA-2 subgroup" evidence="6">
    <location>
        <begin position="83"/>
        <end position="183"/>
    </location>
</feature>
<dbReference type="GO" id="GO:0098542">
    <property type="term" value="P:defense response to other organism"/>
    <property type="evidence" value="ECO:0007669"/>
    <property type="project" value="InterPro"/>
</dbReference>
<comment type="caution">
    <text evidence="7">The sequence shown here is derived from an EMBL/GenBank/DDBJ whole genome shotgun (WGS) entry which is preliminary data.</text>
</comment>
<dbReference type="GO" id="GO:0009506">
    <property type="term" value="C:plasmodesma"/>
    <property type="evidence" value="ECO:0000318"/>
    <property type="project" value="GO_Central"/>
</dbReference>
<dbReference type="OrthoDB" id="1917746at2759"/>
<dbReference type="OMA" id="KECKFEY"/>
<name>A0A0K9PBH5_ZOSMR</name>
<dbReference type="AlphaFoldDB" id="A0A0K9PBH5"/>
<dbReference type="PANTHER" id="PTHR31415">
    <property type="entry name" value="OS05G0367900 PROTEIN"/>
    <property type="match status" value="1"/>
</dbReference>
<organism evidence="7 8">
    <name type="scientific">Zostera marina</name>
    <name type="common">Eelgrass</name>
    <dbReference type="NCBI Taxonomy" id="29655"/>
    <lineage>
        <taxon>Eukaryota</taxon>
        <taxon>Viridiplantae</taxon>
        <taxon>Streptophyta</taxon>
        <taxon>Embryophyta</taxon>
        <taxon>Tracheophyta</taxon>
        <taxon>Spermatophyta</taxon>
        <taxon>Magnoliopsida</taxon>
        <taxon>Liliopsida</taxon>
        <taxon>Zosteraceae</taxon>
        <taxon>Zostera</taxon>
    </lineage>
</organism>
<evidence type="ECO:0000256" key="3">
    <source>
        <dbReference type="ARBA" id="ARBA00022989"/>
    </source>
</evidence>
<evidence type="ECO:0000259" key="6">
    <source>
        <dbReference type="Pfam" id="PF03168"/>
    </source>
</evidence>
<dbReference type="InterPro" id="IPR044839">
    <property type="entry name" value="NDR1-like"/>
</dbReference>
<feature type="transmembrane region" description="Helical" evidence="5">
    <location>
        <begin position="20"/>
        <end position="45"/>
    </location>
</feature>
<keyword evidence="3 5" id="KW-1133">Transmembrane helix</keyword>
<gene>
    <name evidence="7" type="ORF">ZOSMA_2G03270</name>
</gene>
<keyword evidence="8" id="KW-1185">Reference proteome</keyword>
<dbReference type="InterPro" id="IPR004864">
    <property type="entry name" value="LEA_2"/>
</dbReference>
<comment type="subcellular location">
    <subcellularLocation>
        <location evidence="1">Membrane</location>
        <topology evidence="1">Single-pass membrane protein</topology>
    </subcellularLocation>
</comment>
<evidence type="ECO:0000256" key="1">
    <source>
        <dbReference type="ARBA" id="ARBA00004167"/>
    </source>
</evidence>
<keyword evidence="2 5" id="KW-0812">Transmembrane</keyword>
<evidence type="ECO:0000313" key="8">
    <source>
        <dbReference type="Proteomes" id="UP000036987"/>
    </source>
</evidence>
<evidence type="ECO:0000256" key="4">
    <source>
        <dbReference type="ARBA" id="ARBA00023136"/>
    </source>
</evidence>
<dbReference type="EMBL" id="LFYR01000981">
    <property type="protein sequence ID" value="KMZ66311.1"/>
    <property type="molecule type" value="Genomic_DNA"/>
</dbReference>
<sequence length="218" mass="24819">MTTGVKGYGENGKEKKEGSFKAIFIGITTFLTVIGLTICITFLILRPTKPTFTLHNAAIMNLNLDEKLPTLLTTTLQVMLFSRNPNHRVGIFYDELNVYAVYKDQQITMPTVKPASDYQGTRDMTVWSPYLYGVKIPIDPHLAAELGSEEMSGFLNLRVKIDGKLRWKVGRWRSGHYHINVDCPALFRYYYAKPPQGRSGRISPEIRFQQISKCHVDV</sequence>
<accession>A0A0K9PBH5</accession>
<evidence type="ECO:0000256" key="2">
    <source>
        <dbReference type="ARBA" id="ARBA00022692"/>
    </source>
</evidence>
<evidence type="ECO:0000256" key="5">
    <source>
        <dbReference type="SAM" id="Phobius"/>
    </source>
</evidence>
<evidence type="ECO:0000313" key="7">
    <source>
        <dbReference type="EMBL" id="KMZ66311.1"/>
    </source>
</evidence>
<dbReference type="PANTHER" id="PTHR31415:SF166">
    <property type="entry name" value="LATE EMBRYOGENESIS ABUNDANT (LEA) HYDROXYPROLINE-RICH GLYCOPROTEIN FAMILY"/>
    <property type="match status" value="1"/>
</dbReference>
<dbReference type="Proteomes" id="UP000036987">
    <property type="component" value="Unassembled WGS sequence"/>
</dbReference>
<keyword evidence="4 5" id="KW-0472">Membrane</keyword>
<dbReference type="GO" id="GO:0005886">
    <property type="term" value="C:plasma membrane"/>
    <property type="evidence" value="ECO:0000318"/>
    <property type="project" value="GO_Central"/>
</dbReference>
<reference evidence="8" key="1">
    <citation type="journal article" date="2016" name="Nature">
        <title>The genome of the seagrass Zostera marina reveals angiosperm adaptation to the sea.</title>
        <authorList>
            <person name="Olsen J.L."/>
            <person name="Rouze P."/>
            <person name="Verhelst B."/>
            <person name="Lin Y.-C."/>
            <person name="Bayer T."/>
            <person name="Collen J."/>
            <person name="Dattolo E."/>
            <person name="De Paoli E."/>
            <person name="Dittami S."/>
            <person name="Maumus F."/>
            <person name="Michel G."/>
            <person name="Kersting A."/>
            <person name="Lauritano C."/>
            <person name="Lohaus R."/>
            <person name="Toepel M."/>
            <person name="Tonon T."/>
            <person name="Vanneste K."/>
            <person name="Amirebrahimi M."/>
            <person name="Brakel J."/>
            <person name="Bostroem C."/>
            <person name="Chovatia M."/>
            <person name="Grimwood J."/>
            <person name="Jenkins J.W."/>
            <person name="Jueterbock A."/>
            <person name="Mraz A."/>
            <person name="Stam W.T."/>
            <person name="Tice H."/>
            <person name="Bornberg-Bauer E."/>
            <person name="Green P.J."/>
            <person name="Pearson G.A."/>
            <person name="Procaccini G."/>
            <person name="Duarte C.M."/>
            <person name="Schmutz J."/>
            <person name="Reusch T.B.H."/>
            <person name="Van de Peer Y."/>
        </authorList>
    </citation>
    <scope>NUCLEOTIDE SEQUENCE [LARGE SCALE GENOMIC DNA]</scope>
    <source>
        <strain evidence="8">cv. Finnish</strain>
    </source>
</reference>
<protein>
    <submittedName>
        <fullName evidence="7">Harpin-induced like protein 25</fullName>
    </submittedName>
</protein>